<dbReference type="RefSeq" id="WP_377120772.1">
    <property type="nucleotide sequence ID" value="NZ_JBHRSD010000006.1"/>
</dbReference>
<gene>
    <name evidence="5" type="ORF">ACFOEE_02980</name>
</gene>
<accession>A0ABV7CFY6</accession>
<evidence type="ECO:0000259" key="4">
    <source>
        <dbReference type="PROSITE" id="PS50043"/>
    </source>
</evidence>
<evidence type="ECO:0000256" key="3">
    <source>
        <dbReference type="ARBA" id="ARBA00023163"/>
    </source>
</evidence>
<dbReference type="PANTHER" id="PTHR44688:SF16">
    <property type="entry name" value="DNA-BINDING TRANSCRIPTIONAL ACTIVATOR DEVR_DOSR"/>
    <property type="match status" value="1"/>
</dbReference>
<organism evidence="5 6">
    <name type="scientific">Pseudoalteromonas fenneropenaei</name>
    <dbReference type="NCBI Taxonomy" id="1737459"/>
    <lineage>
        <taxon>Bacteria</taxon>
        <taxon>Pseudomonadati</taxon>
        <taxon>Pseudomonadota</taxon>
        <taxon>Gammaproteobacteria</taxon>
        <taxon>Alteromonadales</taxon>
        <taxon>Pseudoalteromonadaceae</taxon>
        <taxon>Pseudoalteromonas</taxon>
    </lineage>
</organism>
<proteinExistence type="predicted"/>
<keyword evidence="2" id="KW-0238">DNA-binding</keyword>
<dbReference type="PANTHER" id="PTHR44688">
    <property type="entry name" value="DNA-BINDING TRANSCRIPTIONAL ACTIVATOR DEVR_DOSR"/>
    <property type="match status" value="1"/>
</dbReference>
<dbReference type="Gene3D" id="1.10.10.10">
    <property type="entry name" value="Winged helix-like DNA-binding domain superfamily/Winged helix DNA-binding domain"/>
    <property type="match status" value="1"/>
</dbReference>
<dbReference type="SMART" id="SM00421">
    <property type="entry name" value="HTH_LUXR"/>
    <property type="match status" value="1"/>
</dbReference>
<dbReference type="SUPFAM" id="SSF46894">
    <property type="entry name" value="C-terminal effector domain of the bipartite response regulators"/>
    <property type="match status" value="1"/>
</dbReference>
<dbReference type="PRINTS" id="PR00038">
    <property type="entry name" value="HTHLUXR"/>
</dbReference>
<dbReference type="Proteomes" id="UP001595453">
    <property type="component" value="Unassembled WGS sequence"/>
</dbReference>
<dbReference type="InterPro" id="IPR000792">
    <property type="entry name" value="Tscrpt_reg_LuxR_C"/>
</dbReference>
<evidence type="ECO:0000313" key="5">
    <source>
        <dbReference type="EMBL" id="MFC3031486.1"/>
    </source>
</evidence>
<dbReference type="InterPro" id="IPR016032">
    <property type="entry name" value="Sig_transdc_resp-reg_C-effctor"/>
</dbReference>
<protein>
    <submittedName>
        <fullName evidence="5">LuxR C-terminal-related transcriptional regulator</fullName>
    </submittedName>
</protein>
<dbReference type="Pfam" id="PF00196">
    <property type="entry name" value="GerE"/>
    <property type="match status" value="1"/>
</dbReference>
<comment type="caution">
    <text evidence="5">The sequence shown here is derived from an EMBL/GenBank/DDBJ whole genome shotgun (WGS) entry which is preliminary data.</text>
</comment>
<reference evidence="6" key="1">
    <citation type="journal article" date="2019" name="Int. J. Syst. Evol. Microbiol.">
        <title>The Global Catalogue of Microorganisms (GCM) 10K type strain sequencing project: providing services to taxonomists for standard genome sequencing and annotation.</title>
        <authorList>
            <consortium name="The Broad Institute Genomics Platform"/>
            <consortium name="The Broad Institute Genome Sequencing Center for Infectious Disease"/>
            <person name="Wu L."/>
            <person name="Ma J."/>
        </authorList>
    </citation>
    <scope>NUCLEOTIDE SEQUENCE [LARGE SCALE GENOMIC DNA]</scope>
    <source>
        <strain evidence="6">KCTC 42730</strain>
    </source>
</reference>
<sequence length="227" mass="25421">MFLGCTKELLIVLNAIEQLKQAIENKSLDTSSVIEVLEFAEPNEILLLLIEKHTFSQKAVINVGFPEEFCQVLMDVGSQEQFHNINLLRSLCKARNPLSDIVLYDVDNPDCPYFSLVAFNNRRSNKAAPASYLIQLILPYLHRANVATHHTLRIANNSTNPLKILTCREREVLDWIASGKTNSEIAMILGISPFTVKNHVAKILEKLNAPNRSAAMALTVSPLHFAE</sequence>
<evidence type="ECO:0000256" key="2">
    <source>
        <dbReference type="ARBA" id="ARBA00023125"/>
    </source>
</evidence>
<dbReference type="PROSITE" id="PS50043">
    <property type="entry name" value="HTH_LUXR_2"/>
    <property type="match status" value="1"/>
</dbReference>
<keyword evidence="6" id="KW-1185">Reference proteome</keyword>
<evidence type="ECO:0000313" key="6">
    <source>
        <dbReference type="Proteomes" id="UP001595453"/>
    </source>
</evidence>
<keyword evidence="1" id="KW-0805">Transcription regulation</keyword>
<dbReference type="CDD" id="cd06170">
    <property type="entry name" value="LuxR_C_like"/>
    <property type="match status" value="1"/>
</dbReference>
<keyword evidence="3" id="KW-0804">Transcription</keyword>
<name>A0ABV7CFY6_9GAMM</name>
<dbReference type="EMBL" id="JBHRSD010000006">
    <property type="protein sequence ID" value="MFC3031486.1"/>
    <property type="molecule type" value="Genomic_DNA"/>
</dbReference>
<feature type="domain" description="HTH luxR-type" evidence="4">
    <location>
        <begin position="158"/>
        <end position="223"/>
    </location>
</feature>
<evidence type="ECO:0000256" key="1">
    <source>
        <dbReference type="ARBA" id="ARBA00023015"/>
    </source>
</evidence>
<dbReference type="InterPro" id="IPR036388">
    <property type="entry name" value="WH-like_DNA-bd_sf"/>
</dbReference>